<accession>A0A2K3JR62</accession>
<name>A0A2K3JR62_TRIPR</name>
<reference evidence="1 2" key="1">
    <citation type="journal article" date="2014" name="Am. J. Bot.">
        <title>Genome assembly and annotation for red clover (Trifolium pratense; Fabaceae).</title>
        <authorList>
            <person name="Istvanek J."/>
            <person name="Jaros M."/>
            <person name="Krenek A."/>
            <person name="Repkova J."/>
        </authorList>
    </citation>
    <scope>NUCLEOTIDE SEQUENCE [LARGE SCALE GENOMIC DNA]</scope>
    <source>
        <strain evidence="2">cv. Tatra</strain>
        <tissue evidence="1">Young leaves</tissue>
    </source>
</reference>
<evidence type="ECO:0000313" key="1">
    <source>
        <dbReference type="EMBL" id="PNX56488.1"/>
    </source>
</evidence>
<dbReference type="Proteomes" id="UP000236291">
    <property type="component" value="Unassembled WGS sequence"/>
</dbReference>
<dbReference type="AlphaFoldDB" id="A0A2K3JR62"/>
<organism evidence="1 2">
    <name type="scientific">Trifolium pratense</name>
    <name type="common">Red clover</name>
    <dbReference type="NCBI Taxonomy" id="57577"/>
    <lineage>
        <taxon>Eukaryota</taxon>
        <taxon>Viridiplantae</taxon>
        <taxon>Streptophyta</taxon>
        <taxon>Embryophyta</taxon>
        <taxon>Tracheophyta</taxon>
        <taxon>Spermatophyta</taxon>
        <taxon>Magnoliopsida</taxon>
        <taxon>eudicotyledons</taxon>
        <taxon>Gunneridae</taxon>
        <taxon>Pentapetalae</taxon>
        <taxon>rosids</taxon>
        <taxon>fabids</taxon>
        <taxon>Fabales</taxon>
        <taxon>Fabaceae</taxon>
        <taxon>Papilionoideae</taxon>
        <taxon>50 kb inversion clade</taxon>
        <taxon>NPAAA clade</taxon>
        <taxon>Hologalegina</taxon>
        <taxon>IRL clade</taxon>
        <taxon>Trifolieae</taxon>
        <taxon>Trifolium</taxon>
    </lineage>
</organism>
<comment type="caution">
    <text evidence="1">The sequence shown here is derived from an EMBL/GenBank/DDBJ whole genome shotgun (WGS) entry which is preliminary data.</text>
</comment>
<dbReference type="EMBL" id="ASHM01074633">
    <property type="protein sequence ID" value="PNX56488.1"/>
    <property type="molecule type" value="Genomic_DNA"/>
</dbReference>
<sequence length="35" mass="4055">MTATTVERIEKGDNNVSKCVSIDNEMGRRRRWDGE</sequence>
<gene>
    <name evidence="1" type="ORF">L195_g049907</name>
</gene>
<evidence type="ECO:0000313" key="2">
    <source>
        <dbReference type="Proteomes" id="UP000236291"/>
    </source>
</evidence>
<protein>
    <submittedName>
        <fullName evidence="1">Uncharacterized protein</fullName>
    </submittedName>
</protein>
<reference evidence="1 2" key="2">
    <citation type="journal article" date="2017" name="Front. Plant Sci.">
        <title>Gene Classification and Mining of Molecular Markers Useful in Red Clover (Trifolium pratense) Breeding.</title>
        <authorList>
            <person name="Istvanek J."/>
            <person name="Dluhosova J."/>
            <person name="Dluhos P."/>
            <person name="Patkova L."/>
            <person name="Nedelnik J."/>
            <person name="Repkova J."/>
        </authorList>
    </citation>
    <scope>NUCLEOTIDE SEQUENCE [LARGE SCALE GENOMIC DNA]</scope>
    <source>
        <strain evidence="2">cv. Tatra</strain>
        <tissue evidence="1">Young leaves</tissue>
    </source>
</reference>
<proteinExistence type="predicted"/>